<sequence length="321" mass="38023">MNNINKKEASVIIPYYNDSKVFERCLLSVIHQAYCPKEIIIIDDNSYDSSDLKSIIEKYKDEISIIYERNLINKNAAFSRNRGVDLSNCEIIAFLDADDYWHTEHLSTSINQLLKHDADFVYSNVIEVNPLGELKKRKVDNISELENAFDIVLKSPPQTGSFVFYKKLMNEVRFDESLRRHQDYQFLIDVIRAGKKHHYIDAYNTYYCESHRPFSSRVNFDSMFKFWSDYYKLFTENQLKKFLIRNLCLSLRIKGSKKISWYLEHYKAFEITKDTAFIKLYKLIGDNNIISKATLFLFFHLTYNLNNIPRLIISKTRVLLK</sequence>
<proteinExistence type="predicted"/>
<organism evidence="2">
    <name type="scientific">Klebsiella pneumoniae</name>
    <dbReference type="NCBI Taxonomy" id="573"/>
    <lineage>
        <taxon>Bacteria</taxon>
        <taxon>Pseudomonadati</taxon>
        <taxon>Pseudomonadota</taxon>
        <taxon>Gammaproteobacteria</taxon>
        <taxon>Enterobacterales</taxon>
        <taxon>Enterobacteriaceae</taxon>
        <taxon>Klebsiella/Raoultella group</taxon>
        <taxon>Klebsiella</taxon>
        <taxon>Klebsiella pneumoniae complex</taxon>
    </lineage>
</organism>
<dbReference type="PANTHER" id="PTHR22916:SF3">
    <property type="entry name" value="UDP-GLCNAC:BETAGAL BETA-1,3-N-ACETYLGLUCOSAMINYLTRANSFERASE-LIKE PROTEIN 1"/>
    <property type="match status" value="1"/>
</dbReference>
<keyword evidence="2" id="KW-0808">Transferase</keyword>
<dbReference type="Pfam" id="PF00535">
    <property type="entry name" value="Glycos_transf_2"/>
    <property type="match status" value="1"/>
</dbReference>
<evidence type="ECO:0000313" key="2">
    <source>
        <dbReference type="EMBL" id="CZQ24922.1"/>
    </source>
</evidence>
<dbReference type="InterPro" id="IPR029044">
    <property type="entry name" value="Nucleotide-diphossugar_trans"/>
</dbReference>
<dbReference type="SUPFAM" id="SSF53448">
    <property type="entry name" value="Nucleotide-diphospho-sugar transferases"/>
    <property type="match status" value="1"/>
</dbReference>
<dbReference type="PANTHER" id="PTHR22916">
    <property type="entry name" value="GLYCOSYLTRANSFERASE"/>
    <property type="match status" value="1"/>
</dbReference>
<dbReference type="InterPro" id="IPR001173">
    <property type="entry name" value="Glyco_trans_2-like"/>
</dbReference>
<reference evidence="2" key="2">
    <citation type="submission" date="2016-06" db="EMBL/GenBank/DDBJ databases">
        <title>Towards a vaccine: An investigation of Klebsiella pneumoniae surface antigens.</title>
        <authorList>
            <person name="Follador R."/>
            <person name="Heinz E."/>
            <person name="Wyres K.L."/>
            <person name="Ellington M.J."/>
            <person name="Kowarik M."/>
            <person name="Holt K.E."/>
            <person name="Thomson N.R."/>
        </authorList>
    </citation>
    <scope>NUCLEOTIDE SEQUENCE</scope>
    <source>
        <strain evidence="2">214</strain>
    </source>
</reference>
<gene>
    <name evidence="2" type="primary">wckV</name>
</gene>
<dbReference type="EMBL" id="LT174579">
    <property type="protein sequence ID" value="CZQ24922.1"/>
    <property type="molecule type" value="Genomic_DNA"/>
</dbReference>
<evidence type="ECO:0000259" key="1">
    <source>
        <dbReference type="Pfam" id="PF00535"/>
    </source>
</evidence>
<dbReference type="AlphaFoldDB" id="A0A193SEF7"/>
<dbReference type="RefSeq" id="WP_032439526.1">
    <property type="nucleotide sequence ID" value="NZ_CABFWX010000001.1"/>
</dbReference>
<reference evidence="2" key="1">
    <citation type="submission" date="2016-02" db="EMBL/GenBank/DDBJ databases">
        <authorList>
            <person name="Wen L."/>
            <person name="He K."/>
            <person name="Yang H."/>
        </authorList>
    </citation>
    <scope>NUCLEOTIDE SEQUENCE</scope>
    <source>
        <strain evidence="2">214</strain>
    </source>
</reference>
<accession>A0A193SEF7</accession>
<feature type="domain" description="Glycosyltransferase 2-like" evidence="1">
    <location>
        <begin position="10"/>
        <end position="165"/>
    </location>
</feature>
<dbReference type="EC" id="2.4.1.-" evidence="2"/>
<dbReference type="Gene3D" id="3.90.550.10">
    <property type="entry name" value="Spore Coat Polysaccharide Biosynthesis Protein SpsA, Chain A"/>
    <property type="match status" value="1"/>
</dbReference>
<protein>
    <submittedName>
        <fullName evidence="2">Glycosyl transferase family 2</fullName>
        <ecNumber evidence="2">2.4.1.-</ecNumber>
    </submittedName>
</protein>
<name>A0A193SEF7_KLEPN</name>
<dbReference type="GO" id="GO:0016758">
    <property type="term" value="F:hexosyltransferase activity"/>
    <property type="evidence" value="ECO:0007669"/>
    <property type="project" value="UniProtKB-ARBA"/>
</dbReference>
<keyword evidence="2" id="KW-0328">Glycosyltransferase</keyword>